<dbReference type="Proteomes" id="UP000566813">
    <property type="component" value="Unassembled WGS sequence"/>
</dbReference>
<accession>A0A7X1FSW6</accession>
<comment type="caution">
    <text evidence="2">The sequence shown here is derived from an EMBL/GenBank/DDBJ whole genome shotgun (WGS) entry which is preliminary data.</text>
</comment>
<feature type="domain" description="EAL" evidence="1">
    <location>
        <begin position="175"/>
        <end position="428"/>
    </location>
</feature>
<proteinExistence type="predicted"/>
<gene>
    <name evidence="2" type="ORF">H7F51_12560</name>
</gene>
<reference evidence="2 3" key="1">
    <citation type="submission" date="2020-08" db="EMBL/GenBank/DDBJ databases">
        <title>The genome sequence of type strain Novosphingobium flavum NBRC 111647.</title>
        <authorList>
            <person name="Liu Y."/>
        </authorList>
    </citation>
    <scope>NUCLEOTIDE SEQUENCE [LARGE SCALE GENOMIC DNA]</scope>
    <source>
        <strain evidence="2 3">NBRC 111647</strain>
    </source>
</reference>
<keyword evidence="3" id="KW-1185">Reference proteome</keyword>
<dbReference type="GO" id="GO:0071111">
    <property type="term" value="F:cyclic-guanylate-specific phosphodiesterase activity"/>
    <property type="evidence" value="ECO:0007669"/>
    <property type="project" value="InterPro"/>
</dbReference>
<name>A0A7X1FSW6_9SPHN</name>
<dbReference type="PROSITE" id="PS50883">
    <property type="entry name" value="EAL"/>
    <property type="match status" value="1"/>
</dbReference>
<dbReference type="EMBL" id="JACLAW010000009">
    <property type="protein sequence ID" value="MBC2666353.1"/>
    <property type="molecule type" value="Genomic_DNA"/>
</dbReference>
<dbReference type="InterPro" id="IPR050706">
    <property type="entry name" value="Cyclic-di-GMP_PDE-like"/>
</dbReference>
<dbReference type="SUPFAM" id="SSF141868">
    <property type="entry name" value="EAL domain-like"/>
    <property type="match status" value="1"/>
</dbReference>
<dbReference type="PANTHER" id="PTHR33121:SF71">
    <property type="entry name" value="OXYGEN SENSOR PROTEIN DOSP"/>
    <property type="match status" value="1"/>
</dbReference>
<dbReference type="InterPro" id="IPR001633">
    <property type="entry name" value="EAL_dom"/>
</dbReference>
<evidence type="ECO:0000313" key="2">
    <source>
        <dbReference type="EMBL" id="MBC2666353.1"/>
    </source>
</evidence>
<organism evidence="2 3">
    <name type="scientific">Novosphingobium flavum</name>
    <dbReference type="NCBI Taxonomy" id="1778672"/>
    <lineage>
        <taxon>Bacteria</taxon>
        <taxon>Pseudomonadati</taxon>
        <taxon>Pseudomonadota</taxon>
        <taxon>Alphaproteobacteria</taxon>
        <taxon>Sphingomonadales</taxon>
        <taxon>Sphingomonadaceae</taxon>
        <taxon>Novosphingobium</taxon>
    </lineage>
</organism>
<dbReference type="PANTHER" id="PTHR33121">
    <property type="entry name" value="CYCLIC DI-GMP PHOSPHODIESTERASE PDEF"/>
    <property type="match status" value="1"/>
</dbReference>
<dbReference type="CDD" id="cd01948">
    <property type="entry name" value="EAL"/>
    <property type="match status" value="1"/>
</dbReference>
<sequence length="438" mass="48933">MVVFGCWRTWSRWRERVIETGNSGLPNFIALGKQKVPTGFNLVVAVIGRYEEFLATLPTDLHGECARQIARRFSVGCRTGEIYHGEGGHFAWLEQDHGADEQLEHFEGLKALFSAPLLVGGHMFDTNVHFGIDRNGQFDTLTRLNTALASASEALKSGRTIEQFEANRLANAPWELSLLARIDEGMRNGDIWLAYQPQWEFAESRISGAEALIRWNDPVRGPIRPDEFILQAERAGRIDALTYWVLEQAISSAEAMNALGSRFQMSVNLSAQLVDKPSLVSATSEIVLRRGIDCRLLTIEVTETASVYNRPAAIKNLLALKAMGFRLSIDDFGTGEASLCYLADLPSDELKLDRRFVSRMTTSDRDCKIVHSTINLAHALGQQVVAEGIEDITTFDMLRRLGCDLAQGYYIGRPETFEQLRARYLSFGRDGVKSFTSC</sequence>
<dbReference type="Gene3D" id="3.20.20.450">
    <property type="entry name" value="EAL domain"/>
    <property type="match status" value="1"/>
</dbReference>
<dbReference type="InterPro" id="IPR035919">
    <property type="entry name" value="EAL_sf"/>
</dbReference>
<dbReference type="Pfam" id="PF00563">
    <property type="entry name" value="EAL"/>
    <property type="match status" value="1"/>
</dbReference>
<evidence type="ECO:0000313" key="3">
    <source>
        <dbReference type="Proteomes" id="UP000566813"/>
    </source>
</evidence>
<evidence type="ECO:0000259" key="1">
    <source>
        <dbReference type="PROSITE" id="PS50883"/>
    </source>
</evidence>
<dbReference type="AlphaFoldDB" id="A0A7X1FSW6"/>
<protein>
    <submittedName>
        <fullName evidence="2">EAL domain-containing protein</fullName>
    </submittedName>
</protein>
<dbReference type="SMART" id="SM00052">
    <property type="entry name" value="EAL"/>
    <property type="match status" value="1"/>
</dbReference>